<evidence type="ECO:0000256" key="6">
    <source>
        <dbReference type="SAM" id="Coils"/>
    </source>
</evidence>
<dbReference type="SMART" id="SM00338">
    <property type="entry name" value="BRLZ"/>
    <property type="match status" value="1"/>
</dbReference>
<feature type="coiled-coil region" evidence="6">
    <location>
        <begin position="510"/>
        <end position="558"/>
    </location>
</feature>
<dbReference type="PANTHER" id="PTHR13690:SF80">
    <property type="entry name" value="BZIP TRANSCRIPTION FACTOR FAMILY PROTEIN-RELATED"/>
    <property type="match status" value="1"/>
</dbReference>
<name>A0AA38H0B1_TAXCH</name>
<feature type="non-terminal residue" evidence="9">
    <location>
        <position position="1"/>
    </location>
</feature>
<dbReference type="Proteomes" id="UP000824469">
    <property type="component" value="Unassembled WGS sequence"/>
</dbReference>
<dbReference type="OMA" id="LMENPES"/>
<feature type="region of interest" description="Disordered" evidence="7">
    <location>
        <begin position="1"/>
        <end position="96"/>
    </location>
</feature>
<dbReference type="InterPro" id="IPR004827">
    <property type="entry name" value="bZIP"/>
</dbReference>
<feature type="compositionally biased region" description="Polar residues" evidence="7">
    <location>
        <begin position="72"/>
        <end position="96"/>
    </location>
</feature>
<feature type="compositionally biased region" description="Basic and acidic residues" evidence="7">
    <location>
        <begin position="345"/>
        <end position="367"/>
    </location>
</feature>
<evidence type="ECO:0000313" key="9">
    <source>
        <dbReference type="EMBL" id="KAH9330940.1"/>
    </source>
</evidence>
<gene>
    <name evidence="9" type="ORF">KI387_003048</name>
</gene>
<keyword evidence="5" id="KW-0539">Nucleus</keyword>
<feature type="domain" description="BZIP" evidence="8">
    <location>
        <begin position="485"/>
        <end position="548"/>
    </location>
</feature>
<dbReference type="Pfam" id="PF00170">
    <property type="entry name" value="bZIP_1"/>
    <property type="match status" value="1"/>
</dbReference>
<evidence type="ECO:0000256" key="1">
    <source>
        <dbReference type="ARBA" id="ARBA00004123"/>
    </source>
</evidence>
<keyword evidence="10" id="KW-1185">Reference proteome</keyword>
<protein>
    <recommendedName>
        <fullName evidence="8">BZIP domain-containing protein</fullName>
    </recommendedName>
</protein>
<evidence type="ECO:0000256" key="4">
    <source>
        <dbReference type="ARBA" id="ARBA00023163"/>
    </source>
</evidence>
<proteinExistence type="predicted"/>
<feature type="compositionally biased region" description="Polar residues" evidence="7">
    <location>
        <begin position="412"/>
        <end position="427"/>
    </location>
</feature>
<dbReference type="SUPFAM" id="SSF57959">
    <property type="entry name" value="Leucine zipper domain"/>
    <property type="match status" value="1"/>
</dbReference>
<organism evidence="9 10">
    <name type="scientific">Taxus chinensis</name>
    <name type="common">Chinese yew</name>
    <name type="synonym">Taxus wallichiana var. chinensis</name>
    <dbReference type="NCBI Taxonomy" id="29808"/>
    <lineage>
        <taxon>Eukaryota</taxon>
        <taxon>Viridiplantae</taxon>
        <taxon>Streptophyta</taxon>
        <taxon>Embryophyta</taxon>
        <taxon>Tracheophyta</taxon>
        <taxon>Spermatophyta</taxon>
        <taxon>Pinopsida</taxon>
        <taxon>Pinidae</taxon>
        <taxon>Conifers II</taxon>
        <taxon>Cupressales</taxon>
        <taxon>Taxaceae</taxon>
        <taxon>Taxus</taxon>
    </lineage>
</organism>
<keyword evidence="6" id="KW-0175">Coiled coil</keyword>
<dbReference type="PROSITE" id="PS50217">
    <property type="entry name" value="BZIP"/>
    <property type="match status" value="1"/>
</dbReference>
<dbReference type="CDD" id="cd14703">
    <property type="entry name" value="bZIP_plant_RF2"/>
    <property type="match status" value="1"/>
</dbReference>
<evidence type="ECO:0000256" key="2">
    <source>
        <dbReference type="ARBA" id="ARBA00023015"/>
    </source>
</evidence>
<evidence type="ECO:0000256" key="5">
    <source>
        <dbReference type="ARBA" id="ARBA00023242"/>
    </source>
</evidence>
<reference evidence="9 10" key="1">
    <citation type="journal article" date="2021" name="Nat. Plants">
        <title>The Taxus genome provides insights into paclitaxel biosynthesis.</title>
        <authorList>
            <person name="Xiong X."/>
            <person name="Gou J."/>
            <person name="Liao Q."/>
            <person name="Li Y."/>
            <person name="Zhou Q."/>
            <person name="Bi G."/>
            <person name="Li C."/>
            <person name="Du R."/>
            <person name="Wang X."/>
            <person name="Sun T."/>
            <person name="Guo L."/>
            <person name="Liang H."/>
            <person name="Lu P."/>
            <person name="Wu Y."/>
            <person name="Zhang Z."/>
            <person name="Ro D.K."/>
            <person name="Shang Y."/>
            <person name="Huang S."/>
            <person name="Yan J."/>
        </authorList>
    </citation>
    <scope>NUCLEOTIDE SEQUENCE [LARGE SCALE GENOMIC DNA]</scope>
    <source>
        <strain evidence="9">Ta-2019</strain>
    </source>
</reference>
<dbReference type="InterPro" id="IPR044759">
    <property type="entry name" value="bZIP_RF2"/>
</dbReference>
<comment type="subcellular location">
    <subcellularLocation>
        <location evidence="1">Nucleus</location>
    </subcellularLocation>
</comment>
<comment type="caution">
    <text evidence="9">The sequence shown here is derived from an EMBL/GenBank/DDBJ whole genome shotgun (WGS) entry which is preliminary data.</text>
</comment>
<dbReference type="GO" id="GO:0005634">
    <property type="term" value="C:nucleus"/>
    <property type="evidence" value="ECO:0007669"/>
    <property type="project" value="UniProtKB-SubCell"/>
</dbReference>
<dbReference type="PANTHER" id="PTHR13690">
    <property type="entry name" value="TRANSCRIPTION FACTOR POSF21-RELATED"/>
    <property type="match status" value="1"/>
</dbReference>
<evidence type="ECO:0000256" key="3">
    <source>
        <dbReference type="ARBA" id="ARBA00023125"/>
    </source>
</evidence>
<sequence>MEGMGDSYGDFMHRVEESSSSPSCSSIFKQKKIIKTSDNNRQSSSVSMPGHQGNRHGIPHSHHPPFGPVLQSPYSQSHFSNCNSQSQRPSHSRSLSQPAFLSLDQNSSMSSVPEAQLFDRLPPISPASMHMSKRRSMPVAAASAAVSSSSDSPSMPGGISLDVSVECLNPLGVPNRSGIPSSSAATHGPPPLSPFGSSASGLPTRQAHRRTHSEVPYLFSQQSHALSGQRDEFLAPGSVKEGAERGQIEVQVSQDVKGCFNRDGDLNMKELREQGELGDDLYNVSCEMQNRDNVKNSGGGEIGAVNDESRKQIMDTKGRACKGLETSTIENESSDVVMKSADGSDGIHIRTDSGGSDLKEKNDKDADWSSSGDEAESEVNLTGNQNRNASPLERVKEGNGHQSFGISRHNRSVSMDSILSDINNPNSAKDLKLSPSQSQNGRDFRKISMDGNINLQMELGNGEFTEAELKKILSNEKLTEIARTDPRRVKRILANRLSAARSKERKMLYISELEGKVQTLQTEATTLSAQLTIIQRDLSGLANENNGLKLRLQAMEQQAQLQD</sequence>
<dbReference type="GO" id="GO:0003700">
    <property type="term" value="F:DNA-binding transcription factor activity"/>
    <property type="evidence" value="ECO:0007669"/>
    <property type="project" value="InterPro"/>
</dbReference>
<feature type="region of interest" description="Disordered" evidence="7">
    <location>
        <begin position="324"/>
        <end position="444"/>
    </location>
</feature>
<accession>A0AA38H0B1</accession>
<feature type="compositionally biased region" description="Polar residues" evidence="7">
    <location>
        <begin position="379"/>
        <end position="389"/>
    </location>
</feature>
<dbReference type="FunFam" id="1.20.5.170:FF:000009">
    <property type="entry name" value="probable transcription factor PosF21"/>
    <property type="match status" value="1"/>
</dbReference>
<keyword evidence="4" id="KW-0804">Transcription</keyword>
<feature type="compositionally biased region" description="Basic residues" evidence="7">
    <location>
        <begin position="53"/>
        <end position="63"/>
    </location>
</feature>
<dbReference type="GO" id="GO:0003677">
    <property type="term" value="F:DNA binding"/>
    <property type="evidence" value="ECO:0007669"/>
    <property type="project" value="UniProtKB-KW"/>
</dbReference>
<evidence type="ECO:0000256" key="7">
    <source>
        <dbReference type="SAM" id="MobiDB-lite"/>
    </source>
</evidence>
<evidence type="ECO:0000313" key="10">
    <source>
        <dbReference type="Proteomes" id="UP000824469"/>
    </source>
</evidence>
<dbReference type="AlphaFoldDB" id="A0AA38H0B1"/>
<dbReference type="InterPro" id="IPR046347">
    <property type="entry name" value="bZIP_sf"/>
</dbReference>
<dbReference type="EMBL" id="JAHRHJ020000001">
    <property type="protein sequence ID" value="KAH9330940.1"/>
    <property type="molecule type" value="Genomic_DNA"/>
</dbReference>
<keyword evidence="3" id="KW-0238">DNA-binding</keyword>
<dbReference type="Gene3D" id="1.20.5.170">
    <property type="match status" value="1"/>
</dbReference>
<feature type="compositionally biased region" description="Polar residues" evidence="7">
    <location>
        <begin position="36"/>
        <end position="47"/>
    </location>
</feature>
<evidence type="ECO:0000259" key="8">
    <source>
        <dbReference type="PROSITE" id="PS50217"/>
    </source>
</evidence>
<feature type="region of interest" description="Disordered" evidence="7">
    <location>
        <begin position="174"/>
        <end position="210"/>
    </location>
</feature>
<keyword evidence="2" id="KW-0805">Transcription regulation</keyword>